<dbReference type="EMBL" id="VJMH01005238">
    <property type="protein sequence ID" value="KAF0698458.1"/>
    <property type="molecule type" value="Genomic_DNA"/>
</dbReference>
<dbReference type="Gene3D" id="2.60.40.150">
    <property type="entry name" value="C2 domain"/>
    <property type="match status" value="1"/>
</dbReference>
<feature type="domain" description="DUSP" evidence="2">
    <location>
        <begin position="180"/>
        <end position="294"/>
    </location>
</feature>
<feature type="domain" description="C2" evidence="1">
    <location>
        <begin position="1"/>
        <end position="102"/>
    </location>
</feature>
<organism evidence="4 5">
    <name type="scientific">Aphanomyces stellatus</name>
    <dbReference type="NCBI Taxonomy" id="120398"/>
    <lineage>
        <taxon>Eukaryota</taxon>
        <taxon>Sar</taxon>
        <taxon>Stramenopiles</taxon>
        <taxon>Oomycota</taxon>
        <taxon>Saprolegniomycetes</taxon>
        <taxon>Saprolegniales</taxon>
        <taxon>Verrucalvaceae</taxon>
        <taxon>Aphanomyces</taxon>
    </lineage>
</organism>
<proteinExistence type="predicted"/>
<dbReference type="Pfam" id="PF06337">
    <property type="entry name" value="DUSP"/>
    <property type="match status" value="1"/>
</dbReference>
<sequence>MAVDGIQTNNNVHCECFLMDKDGRQLRGGVKFKTKSIKATANPMYNLACDFGMVSLDAIGGLVVSIKHTGSLGLKSCELGEVVLTSVDLVNMKMKSDAEEWYYVGATPEMAQKGWTNRPLGEVRLSYMQHPGGLGGTRPTSTSIDEVPVAASSASHLTSNSPILKLTSTRTISAVDMVQHDPRAELAMLKKFATRYPQRGETWFAVSSAWVMQWLSFVADASKQTAAATSDDSALFPGEINNMVLMDDELRGGFLQVRDDVTLIVDFRLVDPETWKLYKAWYGGGPTISVRIPDGIPSVSGWMKTMSLKNEGQILAS</sequence>
<dbReference type="Proteomes" id="UP000332933">
    <property type="component" value="Unassembled WGS sequence"/>
</dbReference>
<protein>
    <submittedName>
        <fullName evidence="4">Aste57867_10918 protein</fullName>
    </submittedName>
</protein>
<keyword evidence="5" id="KW-1185">Reference proteome</keyword>
<name>A0A485KT95_9STRA</name>
<reference evidence="4 5" key="1">
    <citation type="submission" date="2019-03" db="EMBL/GenBank/DDBJ databases">
        <authorList>
            <person name="Gaulin E."/>
            <person name="Dumas B."/>
        </authorList>
    </citation>
    <scope>NUCLEOTIDE SEQUENCE [LARGE SCALE GENOMIC DNA]</scope>
    <source>
        <strain evidence="4">CBS 568.67</strain>
    </source>
</reference>
<evidence type="ECO:0000259" key="2">
    <source>
        <dbReference type="PROSITE" id="PS51283"/>
    </source>
</evidence>
<dbReference type="SMART" id="SM00695">
    <property type="entry name" value="DUSP"/>
    <property type="match status" value="1"/>
</dbReference>
<evidence type="ECO:0000313" key="5">
    <source>
        <dbReference type="Proteomes" id="UP000332933"/>
    </source>
</evidence>
<evidence type="ECO:0000313" key="4">
    <source>
        <dbReference type="EMBL" id="VFT87786.1"/>
    </source>
</evidence>
<evidence type="ECO:0000259" key="1">
    <source>
        <dbReference type="PROSITE" id="PS50004"/>
    </source>
</evidence>
<dbReference type="AlphaFoldDB" id="A0A485KT95"/>
<dbReference type="OrthoDB" id="73004at2759"/>
<dbReference type="InterPro" id="IPR035927">
    <property type="entry name" value="DUSP-like_sf"/>
</dbReference>
<accession>A0A485KT95</accession>
<dbReference type="InterPro" id="IPR035892">
    <property type="entry name" value="C2_domain_sf"/>
</dbReference>
<dbReference type="InterPro" id="IPR000008">
    <property type="entry name" value="C2_dom"/>
</dbReference>
<dbReference type="Gene3D" id="3.30.2230.10">
    <property type="entry name" value="DUSP-like"/>
    <property type="match status" value="1"/>
</dbReference>
<dbReference type="InterPro" id="IPR006615">
    <property type="entry name" value="Pept_C19_DUSP"/>
</dbReference>
<reference evidence="3" key="2">
    <citation type="submission" date="2019-06" db="EMBL/GenBank/DDBJ databases">
        <title>Genomics analysis of Aphanomyces spp. identifies a new class of oomycete effector associated with host adaptation.</title>
        <authorList>
            <person name="Gaulin E."/>
        </authorList>
    </citation>
    <scope>NUCLEOTIDE SEQUENCE</scope>
    <source>
        <strain evidence="3">CBS 578.67</strain>
    </source>
</reference>
<dbReference type="EMBL" id="CAADRA010005259">
    <property type="protein sequence ID" value="VFT87786.1"/>
    <property type="molecule type" value="Genomic_DNA"/>
</dbReference>
<evidence type="ECO:0000313" key="3">
    <source>
        <dbReference type="EMBL" id="KAF0698458.1"/>
    </source>
</evidence>
<gene>
    <name evidence="4" type="primary">Aste57867_10918</name>
    <name evidence="3" type="ORF">As57867_010878</name>
    <name evidence="4" type="ORF">ASTE57867_10918</name>
</gene>
<dbReference type="SUPFAM" id="SSF49562">
    <property type="entry name" value="C2 domain (Calcium/lipid-binding domain, CaLB)"/>
    <property type="match status" value="1"/>
</dbReference>
<dbReference type="SUPFAM" id="SSF143791">
    <property type="entry name" value="DUSP-like"/>
    <property type="match status" value="1"/>
</dbReference>
<dbReference type="PROSITE" id="PS51283">
    <property type="entry name" value="DUSP"/>
    <property type="match status" value="1"/>
</dbReference>
<dbReference type="PROSITE" id="PS50004">
    <property type="entry name" value="C2"/>
    <property type="match status" value="1"/>
</dbReference>
<dbReference type="GO" id="GO:0004843">
    <property type="term" value="F:cysteine-type deubiquitinase activity"/>
    <property type="evidence" value="ECO:0007669"/>
    <property type="project" value="InterPro"/>
</dbReference>